<evidence type="ECO:0000256" key="4">
    <source>
        <dbReference type="ARBA" id="ARBA00022989"/>
    </source>
</evidence>
<evidence type="ECO:0000256" key="5">
    <source>
        <dbReference type="ARBA" id="ARBA00023136"/>
    </source>
</evidence>
<evidence type="ECO:0000256" key="6">
    <source>
        <dbReference type="SAM" id="Phobius"/>
    </source>
</evidence>
<gene>
    <name evidence="7" type="ORF">ACFO5Q_09130</name>
</gene>
<keyword evidence="5 6" id="KW-0472">Membrane</keyword>
<keyword evidence="3 6" id="KW-0812">Transmembrane</keyword>
<protein>
    <submittedName>
        <fullName evidence="7">DUF423 domain-containing protein</fullName>
    </submittedName>
</protein>
<dbReference type="EMBL" id="JBHSCR010000005">
    <property type="protein sequence ID" value="MFC4348005.1"/>
    <property type="molecule type" value="Genomic_DNA"/>
</dbReference>
<sequence>MQIARKILIFAGLNGAIAAGLAAVGAHALPASIPEADIAMFTMATQFHLFHALALLGLAALAHNTAGTRHLMIPVWLFQAGVLAFSGSLYVRVVFGPGSLGAFHWITPLGGLALIAGWLSLLALKREN</sequence>
<dbReference type="Pfam" id="PF04241">
    <property type="entry name" value="DUF423"/>
    <property type="match status" value="1"/>
</dbReference>
<comment type="similarity">
    <text evidence="2">Belongs to the UPF0382 family.</text>
</comment>
<dbReference type="PANTHER" id="PTHR43461:SF1">
    <property type="entry name" value="TRANSMEMBRANE PROTEIN 256"/>
    <property type="match status" value="1"/>
</dbReference>
<accession>A0ABV8UA66</accession>
<comment type="subcellular location">
    <subcellularLocation>
        <location evidence="1">Membrane</location>
        <topology evidence="1">Multi-pass membrane protein</topology>
    </subcellularLocation>
</comment>
<dbReference type="Proteomes" id="UP001595776">
    <property type="component" value="Unassembled WGS sequence"/>
</dbReference>
<comment type="caution">
    <text evidence="7">The sequence shown here is derived from an EMBL/GenBank/DDBJ whole genome shotgun (WGS) entry which is preliminary data.</text>
</comment>
<proteinExistence type="inferred from homology"/>
<evidence type="ECO:0000313" key="7">
    <source>
        <dbReference type="EMBL" id="MFC4348005.1"/>
    </source>
</evidence>
<keyword evidence="4 6" id="KW-1133">Transmembrane helix</keyword>
<feature type="transmembrane region" description="Helical" evidence="6">
    <location>
        <begin position="73"/>
        <end position="91"/>
    </location>
</feature>
<keyword evidence="8" id="KW-1185">Reference proteome</keyword>
<organism evidence="7 8">
    <name type="scientific">Kordiimonas lipolytica</name>
    <dbReference type="NCBI Taxonomy" id="1662421"/>
    <lineage>
        <taxon>Bacteria</taxon>
        <taxon>Pseudomonadati</taxon>
        <taxon>Pseudomonadota</taxon>
        <taxon>Alphaproteobacteria</taxon>
        <taxon>Kordiimonadales</taxon>
        <taxon>Kordiimonadaceae</taxon>
        <taxon>Kordiimonas</taxon>
    </lineage>
</organism>
<evidence type="ECO:0000256" key="2">
    <source>
        <dbReference type="ARBA" id="ARBA00009694"/>
    </source>
</evidence>
<evidence type="ECO:0000313" key="8">
    <source>
        <dbReference type="Proteomes" id="UP001595776"/>
    </source>
</evidence>
<dbReference type="RefSeq" id="WP_197421271.1">
    <property type="nucleotide sequence ID" value="NZ_JBHSCR010000005.1"/>
</dbReference>
<feature type="transmembrane region" description="Helical" evidence="6">
    <location>
        <begin position="103"/>
        <end position="124"/>
    </location>
</feature>
<name>A0ABV8UA66_9PROT</name>
<feature type="transmembrane region" description="Helical" evidence="6">
    <location>
        <begin position="38"/>
        <end position="61"/>
    </location>
</feature>
<reference evidence="8" key="1">
    <citation type="journal article" date="2019" name="Int. J. Syst. Evol. Microbiol.">
        <title>The Global Catalogue of Microorganisms (GCM) 10K type strain sequencing project: providing services to taxonomists for standard genome sequencing and annotation.</title>
        <authorList>
            <consortium name="The Broad Institute Genomics Platform"/>
            <consortium name="The Broad Institute Genome Sequencing Center for Infectious Disease"/>
            <person name="Wu L."/>
            <person name="Ma J."/>
        </authorList>
    </citation>
    <scope>NUCLEOTIDE SEQUENCE [LARGE SCALE GENOMIC DNA]</scope>
    <source>
        <strain evidence="8">CGMCC 1.15304</strain>
    </source>
</reference>
<dbReference type="PANTHER" id="PTHR43461">
    <property type="entry name" value="TRANSMEMBRANE PROTEIN 256"/>
    <property type="match status" value="1"/>
</dbReference>
<evidence type="ECO:0000256" key="1">
    <source>
        <dbReference type="ARBA" id="ARBA00004141"/>
    </source>
</evidence>
<evidence type="ECO:0000256" key="3">
    <source>
        <dbReference type="ARBA" id="ARBA00022692"/>
    </source>
</evidence>
<dbReference type="InterPro" id="IPR006696">
    <property type="entry name" value="DUF423"/>
</dbReference>